<evidence type="ECO:0000313" key="4">
    <source>
        <dbReference type="Proteomes" id="UP000694723"/>
    </source>
</evidence>
<evidence type="ECO:0000259" key="2">
    <source>
        <dbReference type="Pfam" id="PF00535"/>
    </source>
</evidence>
<organism evidence="3 4">
    <name type="scientific">Sus scrofa</name>
    <name type="common">Pig</name>
    <dbReference type="NCBI Taxonomy" id="9823"/>
    <lineage>
        <taxon>Eukaryota</taxon>
        <taxon>Metazoa</taxon>
        <taxon>Chordata</taxon>
        <taxon>Craniata</taxon>
        <taxon>Vertebrata</taxon>
        <taxon>Euteleostomi</taxon>
        <taxon>Mammalia</taxon>
        <taxon>Eutheria</taxon>
        <taxon>Laurasiatheria</taxon>
        <taxon>Artiodactyla</taxon>
        <taxon>Suina</taxon>
        <taxon>Suidae</taxon>
        <taxon>Sus</taxon>
    </lineage>
</organism>
<dbReference type="InterPro" id="IPR001173">
    <property type="entry name" value="Glyco_trans_2-like"/>
</dbReference>
<dbReference type="InterPro" id="IPR029044">
    <property type="entry name" value="Nucleotide-diphossugar_trans"/>
</dbReference>
<feature type="domain" description="Glycosyltransferase 2-like" evidence="2">
    <location>
        <begin position="10"/>
        <end position="50"/>
    </location>
</feature>
<accession>A0A8D1SWY1</accession>
<reference evidence="3" key="1">
    <citation type="submission" date="2025-08" db="UniProtKB">
        <authorList>
            <consortium name="Ensembl"/>
        </authorList>
    </citation>
    <scope>IDENTIFICATION</scope>
</reference>
<evidence type="ECO:0000313" key="3">
    <source>
        <dbReference type="Ensembl" id="ENSSSCP00060004699.1"/>
    </source>
</evidence>
<dbReference type="PANTHER" id="PTHR11675">
    <property type="entry name" value="N-ACETYLGALACTOSAMINYLTRANSFERASE"/>
    <property type="match status" value="1"/>
</dbReference>
<keyword evidence="1" id="KW-1015">Disulfide bond</keyword>
<dbReference type="AlphaFoldDB" id="A0A8D1SWY1"/>
<name>A0A8D1SWY1_PIG</name>
<proteinExistence type="predicted"/>
<dbReference type="Ensembl" id="ENSSSCT00060012459.1">
    <property type="protein sequence ID" value="ENSSSCP00060004699.1"/>
    <property type="gene ID" value="ENSSSCG00060009637.1"/>
</dbReference>
<dbReference type="Proteomes" id="UP000694723">
    <property type="component" value="Unplaced"/>
</dbReference>
<protein>
    <recommendedName>
        <fullName evidence="2">Glycosyltransferase 2-like domain-containing protein</fullName>
    </recommendedName>
</protein>
<sequence>VYPDELPNTSVVIVFHNEAWSTLLRTVYSVINRSPHYLLSEVILVDDQVTNSFSLSHDSIWVLTKQRFQPK</sequence>
<dbReference type="PANTHER" id="PTHR11675:SF47">
    <property type="entry name" value="POLYPEPTIDE N-ACETYLGALACTOSAMINYLTRANSFERASE 13"/>
    <property type="match status" value="1"/>
</dbReference>
<dbReference type="Pfam" id="PF00535">
    <property type="entry name" value="Glycos_transf_2"/>
    <property type="match status" value="1"/>
</dbReference>
<dbReference type="SUPFAM" id="SSF53448">
    <property type="entry name" value="Nucleotide-diphospho-sugar transferases"/>
    <property type="match status" value="1"/>
</dbReference>
<evidence type="ECO:0000256" key="1">
    <source>
        <dbReference type="ARBA" id="ARBA00023157"/>
    </source>
</evidence>
<dbReference type="Gene3D" id="3.90.550.10">
    <property type="entry name" value="Spore Coat Polysaccharide Biosynthesis Protein SpsA, Chain A"/>
    <property type="match status" value="1"/>
</dbReference>